<keyword evidence="3" id="KW-1185">Reference proteome</keyword>
<reference evidence="1 3" key="1">
    <citation type="journal article" date="2015" name="Proc. Natl. Acad. Sci. U.S.A.">
        <title>Expanded metabolic versatility of ubiquitous nitrite-oxidizing bacteria from the genus Nitrospira.</title>
        <authorList>
            <person name="Koch H."/>
            <person name="Lucker S."/>
            <person name="Albertsen M."/>
            <person name="Kitzinger K."/>
            <person name="Herbold C."/>
            <person name="Spieck E."/>
            <person name="Nielsen P.H."/>
            <person name="Wagner M."/>
            <person name="Daims H."/>
        </authorList>
    </citation>
    <scope>NUCLEOTIDE SEQUENCE [LARGE SCALE GENOMIC DNA]</scope>
    <source>
        <strain evidence="1 3">NSP M-1</strain>
    </source>
</reference>
<evidence type="ECO:0000313" key="1">
    <source>
        <dbReference type="EMBL" id="ALA56545.1"/>
    </source>
</evidence>
<dbReference type="EMBL" id="CP011801">
    <property type="protein sequence ID" value="ALA56545.1"/>
    <property type="molecule type" value="Genomic_DNA"/>
</dbReference>
<dbReference type="PATRIC" id="fig|42253.5.peg.104"/>
<protein>
    <submittedName>
        <fullName evidence="1">Uncharacterized protein</fullName>
    </submittedName>
</protein>
<dbReference type="EMBL" id="CP011801">
    <property type="protein sequence ID" value="ALA61048.1"/>
    <property type="molecule type" value="Genomic_DNA"/>
</dbReference>
<dbReference type="KEGG" id="nmv:NITMOv2_0105"/>
<dbReference type="KEGG" id="nmv:NITMOv2_4677"/>
<gene>
    <name evidence="1" type="ORF">NITMOv2_0105</name>
    <name evidence="2" type="ORF">NITMOv2_4677</name>
</gene>
<sequence>MKIRELLRVPVEENILIRLSLRKNLTRLHFAFKAIYLTILSPDAWIRSIITVGIF</sequence>
<name>A0A0K2G6I9_NITMO</name>
<dbReference type="STRING" id="42253.NITMOv2_0105"/>
<dbReference type="Proteomes" id="UP000069205">
    <property type="component" value="Chromosome"/>
</dbReference>
<organism evidence="1 3">
    <name type="scientific">Nitrospira moscoviensis</name>
    <dbReference type="NCBI Taxonomy" id="42253"/>
    <lineage>
        <taxon>Bacteria</taxon>
        <taxon>Pseudomonadati</taxon>
        <taxon>Nitrospirota</taxon>
        <taxon>Nitrospiria</taxon>
        <taxon>Nitrospirales</taxon>
        <taxon>Nitrospiraceae</taxon>
        <taxon>Nitrospira</taxon>
    </lineage>
</organism>
<evidence type="ECO:0000313" key="3">
    <source>
        <dbReference type="Proteomes" id="UP000069205"/>
    </source>
</evidence>
<accession>A0A0K2G6I9</accession>
<evidence type="ECO:0000313" key="2">
    <source>
        <dbReference type="EMBL" id="ALA61048.1"/>
    </source>
</evidence>
<dbReference type="AlphaFoldDB" id="A0A0K2G6I9"/>
<proteinExistence type="predicted"/>